<evidence type="ECO:0000256" key="6">
    <source>
        <dbReference type="ARBA" id="ARBA00022989"/>
    </source>
</evidence>
<dbReference type="Pfam" id="PF07690">
    <property type="entry name" value="MFS_1"/>
    <property type="match status" value="1"/>
</dbReference>
<evidence type="ECO:0000256" key="4">
    <source>
        <dbReference type="ARBA" id="ARBA00022692"/>
    </source>
</evidence>
<dbReference type="AlphaFoldDB" id="A0A157ZJM2"/>
<evidence type="ECO:0000259" key="9">
    <source>
        <dbReference type="PROSITE" id="PS50850"/>
    </source>
</evidence>
<evidence type="ECO:0000256" key="8">
    <source>
        <dbReference type="SAM" id="Phobius"/>
    </source>
</evidence>
<evidence type="ECO:0000256" key="1">
    <source>
        <dbReference type="ARBA" id="ARBA00004651"/>
    </source>
</evidence>
<reference evidence="10" key="1">
    <citation type="submission" date="2016-01" db="EMBL/GenBank/DDBJ databases">
        <authorList>
            <person name="Peeters C."/>
        </authorList>
    </citation>
    <scope>NUCLEOTIDE SEQUENCE</scope>
    <source>
        <strain evidence="10">LMG 29322</strain>
    </source>
</reference>
<dbReference type="EMBL" id="FCOA02000002">
    <property type="protein sequence ID" value="SAK45752.1"/>
    <property type="molecule type" value="Genomic_DNA"/>
</dbReference>
<evidence type="ECO:0000313" key="11">
    <source>
        <dbReference type="Proteomes" id="UP000054851"/>
    </source>
</evidence>
<evidence type="ECO:0000256" key="5">
    <source>
        <dbReference type="ARBA" id="ARBA00022847"/>
    </source>
</evidence>
<evidence type="ECO:0000256" key="2">
    <source>
        <dbReference type="ARBA" id="ARBA00022448"/>
    </source>
</evidence>
<evidence type="ECO:0000256" key="3">
    <source>
        <dbReference type="ARBA" id="ARBA00022475"/>
    </source>
</evidence>
<dbReference type="GO" id="GO:0015293">
    <property type="term" value="F:symporter activity"/>
    <property type="evidence" value="ECO:0007669"/>
    <property type="project" value="UniProtKB-KW"/>
</dbReference>
<dbReference type="PANTHER" id="PTHR43528:SF7">
    <property type="entry name" value="MFS TRANSPORTER"/>
    <property type="match status" value="1"/>
</dbReference>
<organism evidence="10 11">
    <name type="scientific">Caballeronia hypogeia</name>
    <dbReference type="NCBI Taxonomy" id="1777140"/>
    <lineage>
        <taxon>Bacteria</taxon>
        <taxon>Pseudomonadati</taxon>
        <taxon>Pseudomonadota</taxon>
        <taxon>Betaproteobacteria</taxon>
        <taxon>Burkholderiales</taxon>
        <taxon>Burkholderiaceae</taxon>
        <taxon>Caballeronia</taxon>
    </lineage>
</organism>
<feature type="transmembrane region" description="Helical" evidence="8">
    <location>
        <begin position="346"/>
        <end position="367"/>
    </location>
</feature>
<feature type="transmembrane region" description="Helical" evidence="8">
    <location>
        <begin position="252"/>
        <end position="273"/>
    </location>
</feature>
<dbReference type="PANTHER" id="PTHR43528">
    <property type="entry name" value="ALPHA-KETOGLUTARATE PERMEASE"/>
    <property type="match status" value="1"/>
</dbReference>
<feature type="transmembrane region" description="Helical" evidence="8">
    <location>
        <begin position="66"/>
        <end position="87"/>
    </location>
</feature>
<keyword evidence="6 8" id="KW-1133">Transmembrane helix</keyword>
<dbReference type="PROSITE" id="PS50850">
    <property type="entry name" value="MFS"/>
    <property type="match status" value="1"/>
</dbReference>
<dbReference type="STRING" id="1777140.AWB79_01034"/>
<evidence type="ECO:0000256" key="7">
    <source>
        <dbReference type="ARBA" id="ARBA00023136"/>
    </source>
</evidence>
<keyword evidence="11" id="KW-1185">Reference proteome</keyword>
<keyword evidence="2" id="KW-0813">Transport</keyword>
<proteinExistence type="predicted"/>
<keyword evidence="3" id="KW-1003">Cell membrane</keyword>
<feature type="transmembrane region" description="Helical" evidence="8">
    <location>
        <begin position="163"/>
        <end position="186"/>
    </location>
</feature>
<dbReference type="GO" id="GO:0005886">
    <property type="term" value="C:plasma membrane"/>
    <property type="evidence" value="ECO:0007669"/>
    <property type="project" value="UniProtKB-SubCell"/>
</dbReference>
<feature type="domain" description="Major facilitator superfamily (MFS) profile" evidence="9">
    <location>
        <begin position="25"/>
        <end position="434"/>
    </location>
</feature>
<keyword evidence="4 8" id="KW-0812">Transmembrane</keyword>
<protein>
    <submittedName>
        <fullName evidence="10">Major facilitator family transporter</fullName>
    </submittedName>
</protein>
<sequence length="441" mass="47686">MSSTPVQTDDVAIHGRSMSRNDIKTLMLASLGGALEYYDFIVAVFFTKLLATVFFPPQTPEWLAQLEVFCIFAAGYLVRPIGGIFFAHFGDRIGRKKMFALSLFLMAAPTLLIGLLPSYATLGMIAPLLFLLCRVLQGLSVGGEVPGAWIFCSEHVRRDRVGLACGLLMSGLCTGILLGALSAKFLIGNMDAADLKSWGWRLPFIAGGLFGLISVYLRRYLQETPVFEALRAKREADARLPLAVVLKEHRGAVIVSLLATWVFSGIFVLYFLYTPTFLQAQFHFAPKDVFTNNSWSIFGLILGSTFAGWAADKIGGGRAYAIGSVAMLLVCGAFYMSLSAGSQSVWALYIAGGFLIGTITLGPYIIVKSFPPEVRFTGFALSYNTAYAIFGGTAPAIASFLVGRQGITMAPAWYICALCVLGLIIGLMWRAPVHAEASAAH</sequence>
<keyword evidence="7 8" id="KW-0472">Membrane</keyword>
<dbReference type="SUPFAM" id="SSF103473">
    <property type="entry name" value="MFS general substrate transporter"/>
    <property type="match status" value="1"/>
</dbReference>
<dbReference type="Gene3D" id="1.20.1250.20">
    <property type="entry name" value="MFS general substrate transporter like domains"/>
    <property type="match status" value="2"/>
</dbReference>
<dbReference type="InterPro" id="IPR020846">
    <property type="entry name" value="MFS_dom"/>
</dbReference>
<gene>
    <name evidence="10" type="ORF">AWB79_01034</name>
</gene>
<feature type="transmembrane region" description="Helical" evidence="8">
    <location>
        <begin position="412"/>
        <end position="429"/>
    </location>
</feature>
<feature type="transmembrane region" description="Helical" evidence="8">
    <location>
        <begin position="198"/>
        <end position="217"/>
    </location>
</feature>
<comment type="caution">
    <text evidence="10">The sequence shown here is derived from an EMBL/GenBank/DDBJ whole genome shotgun (WGS) entry which is preliminary data.</text>
</comment>
<feature type="transmembrane region" description="Helical" evidence="8">
    <location>
        <begin position="379"/>
        <end position="400"/>
    </location>
</feature>
<accession>A0A157ZJM2</accession>
<dbReference type="InterPro" id="IPR011701">
    <property type="entry name" value="MFS"/>
</dbReference>
<feature type="transmembrane region" description="Helical" evidence="8">
    <location>
        <begin position="293"/>
        <end position="312"/>
    </location>
</feature>
<feature type="transmembrane region" description="Helical" evidence="8">
    <location>
        <begin position="319"/>
        <end position="340"/>
    </location>
</feature>
<feature type="transmembrane region" description="Helical" evidence="8">
    <location>
        <begin position="26"/>
        <end position="46"/>
    </location>
</feature>
<dbReference type="InterPro" id="IPR036259">
    <property type="entry name" value="MFS_trans_sf"/>
</dbReference>
<dbReference type="InterPro" id="IPR051084">
    <property type="entry name" value="H+-coupled_symporters"/>
</dbReference>
<comment type="subcellular location">
    <subcellularLocation>
        <location evidence="1">Cell membrane</location>
        <topology evidence="1">Multi-pass membrane protein</topology>
    </subcellularLocation>
</comment>
<name>A0A157ZJM2_9BURK</name>
<keyword evidence="5" id="KW-0769">Symport</keyword>
<evidence type="ECO:0000313" key="10">
    <source>
        <dbReference type="EMBL" id="SAK45752.1"/>
    </source>
</evidence>
<dbReference type="Proteomes" id="UP000054851">
    <property type="component" value="Unassembled WGS sequence"/>
</dbReference>